<evidence type="ECO:0000256" key="1">
    <source>
        <dbReference type="ARBA" id="ARBA00004834"/>
    </source>
</evidence>
<dbReference type="Gene3D" id="2.115.10.20">
    <property type="entry name" value="Glycosyl hydrolase domain, family 43"/>
    <property type="match status" value="1"/>
</dbReference>
<evidence type="ECO:0000256" key="4">
    <source>
        <dbReference type="ARBA" id="ARBA00023295"/>
    </source>
</evidence>
<dbReference type="PROSITE" id="PS50231">
    <property type="entry name" value="RICIN_B_LECTIN"/>
    <property type="match status" value="1"/>
</dbReference>
<dbReference type="InterPro" id="IPR000772">
    <property type="entry name" value="Ricin_B_lectin"/>
</dbReference>
<comment type="caution">
    <text evidence="9">The sequence shown here is derived from an EMBL/GenBank/DDBJ whole genome shotgun (WGS) entry which is preliminary data.</text>
</comment>
<dbReference type="RefSeq" id="WP_149072361.1">
    <property type="nucleotide sequence ID" value="NZ_VTHL01000023.1"/>
</dbReference>
<evidence type="ECO:0000256" key="7">
    <source>
        <dbReference type="RuleBase" id="RU361187"/>
    </source>
</evidence>
<proteinExistence type="inferred from homology"/>
<dbReference type="GO" id="GO:0004553">
    <property type="term" value="F:hydrolase activity, hydrolyzing O-glycosyl compounds"/>
    <property type="evidence" value="ECO:0007669"/>
    <property type="project" value="InterPro"/>
</dbReference>
<evidence type="ECO:0000256" key="3">
    <source>
        <dbReference type="ARBA" id="ARBA00022801"/>
    </source>
</evidence>
<name>A0A5D6UVV8_9BACT</name>
<feature type="active site" description="Proton donor" evidence="5">
    <location>
        <position position="211"/>
    </location>
</feature>
<evidence type="ECO:0000313" key="9">
    <source>
        <dbReference type="EMBL" id="TYZ06524.1"/>
    </source>
</evidence>
<dbReference type="SUPFAM" id="SSF50370">
    <property type="entry name" value="Ricin B-like lectins"/>
    <property type="match status" value="1"/>
</dbReference>
<dbReference type="PANTHER" id="PTHR43301:SF3">
    <property type="entry name" value="ARABINAN ENDO-1,5-ALPHA-L-ARABINOSIDASE A-RELATED"/>
    <property type="match status" value="1"/>
</dbReference>
<organism evidence="9 10">
    <name type="scientific">Hymenobacter lutimineralis</name>
    <dbReference type="NCBI Taxonomy" id="2606448"/>
    <lineage>
        <taxon>Bacteria</taxon>
        <taxon>Pseudomonadati</taxon>
        <taxon>Bacteroidota</taxon>
        <taxon>Cytophagia</taxon>
        <taxon>Cytophagales</taxon>
        <taxon>Hymenobacteraceae</taxon>
        <taxon>Hymenobacter</taxon>
    </lineage>
</organism>
<dbReference type="PANTHER" id="PTHR43301">
    <property type="entry name" value="ARABINAN ENDO-1,5-ALPHA-L-ARABINOSIDASE"/>
    <property type="match status" value="1"/>
</dbReference>
<dbReference type="InterPro" id="IPR050727">
    <property type="entry name" value="GH43_arabinanases"/>
</dbReference>
<evidence type="ECO:0000256" key="2">
    <source>
        <dbReference type="ARBA" id="ARBA00009865"/>
    </source>
</evidence>
<evidence type="ECO:0000313" key="10">
    <source>
        <dbReference type="Proteomes" id="UP000322791"/>
    </source>
</evidence>
<evidence type="ECO:0000256" key="6">
    <source>
        <dbReference type="PIRSR" id="PIRSR606710-2"/>
    </source>
</evidence>
<feature type="active site" description="Proton acceptor" evidence="5">
    <location>
        <position position="37"/>
    </location>
</feature>
<keyword evidence="10" id="KW-1185">Reference proteome</keyword>
<dbReference type="NCBIfam" id="TIGR04183">
    <property type="entry name" value="Por_Secre_tail"/>
    <property type="match status" value="1"/>
</dbReference>
<keyword evidence="3 7" id="KW-0378">Hydrolase</keyword>
<sequence>MRTFHWIPGWCRLAFLLLLLVGVRPVLALQGLTGVHDPSTIIKEGNTYWTFATGDGIYSLYSTDLVNWQPGPRAVFPNKAYPGWINGKVPGFQGTFWAPDCIYMNGKYYLYYSCSTFGSSVSAIGLVTNVTLDPTSPNYKWVDQGEVISTNAGSNVNAIDPALFKDSDGKVWFSYGSYWSGLRVLELDPSTGKPINGSSTTQFSVVNGDPEAAFLTKHGNYYYIFFNRGACCRGVSSTYVILVGRSTSPTGPFLDQNGVNLNQNGGTTVLASSGRYVGPGHAGLLEENGVTYFSHHYYDSYDNGAPKLGLAQLTWSATGWPSVSRNWVTPGRYSIKNQSSALVWNTLNCSGEAGKAVEQNVASGLNCQLWDLTALGNGDYKITSAQGGLTAGVANCAEEAGALLQLDAYKTQGCQQFHLDRAADGTFVWSALNGNRVIGVPGGASTAGTQLALANYTGAAAQRWVVATPDVSTASKAGQKLPGVSIFPVPAARTGFTLELGELCASTAVTVELFNLQGQAVVRQTLERPQARQQVATSLAPGLYLVRVRQGVRQFSQTLVVH</sequence>
<dbReference type="InterPro" id="IPR006710">
    <property type="entry name" value="Glyco_hydro_43"/>
</dbReference>
<evidence type="ECO:0000259" key="8">
    <source>
        <dbReference type="Pfam" id="PF14200"/>
    </source>
</evidence>
<comment type="pathway">
    <text evidence="1">Glycan metabolism; L-arabinan degradation.</text>
</comment>
<reference evidence="9 10" key="1">
    <citation type="submission" date="2019-08" db="EMBL/GenBank/DDBJ databases">
        <authorList>
            <person name="Seo M.-J."/>
        </authorList>
    </citation>
    <scope>NUCLEOTIDE SEQUENCE [LARGE SCALE GENOMIC DNA]</scope>
    <source>
        <strain evidence="9 10">KIGAM108</strain>
    </source>
</reference>
<dbReference type="Pfam" id="PF14200">
    <property type="entry name" value="RicinB_lectin_2"/>
    <property type="match status" value="1"/>
</dbReference>
<dbReference type="CDD" id="cd00161">
    <property type="entry name" value="beta-trefoil_Ricin-like"/>
    <property type="match status" value="1"/>
</dbReference>
<dbReference type="InterPro" id="IPR023296">
    <property type="entry name" value="Glyco_hydro_beta-prop_sf"/>
</dbReference>
<feature type="domain" description="Ricin B lectin" evidence="8">
    <location>
        <begin position="366"/>
        <end position="452"/>
    </location>
</feature>
<dbReference type="SUPFAM" id="SSF75005">
    <property type="entry name" value="Arabinanase/levansucrase/invertase"/>
    <property type="match status" value="1"/>
</dbReference>
<dbReference type="GO" id="GO:0005975">
    <property type="term" value="P:carbohydrate metabolic process"/>
    <property type="evidence" value="ECO:0007669"/>
    <property type="project" value="InterPro"/>
</dbReference>
<gene>
    <name evidence="9" type="ORF">FY528_17705</name>
</gene>
<accession>A0A5D6UVV8</accession>
<dbReference type="InterPro" id="IPR035992">
    <property type="entry name" value="Ricin_B-like_lectins"/>
</dbReference>
<protein>
    <submittedName>
        <fullName evidence="9">Family 43 glycosylhydrolase</fullName>
    </submittedName>
</protein>
<dbReference type="Proteomes" id="UP000322791">
    <property type="component" value="Unassembled WGS sequence"/>
</dbReference>
<keyword evidence="4 7" id="KW-0326">Glycosidase</keyword>
<dbReference type="Gene3D" id="2.80.10.50">
    <property type="match status" value="1"/>
</dbReference>
<dbReference type="EMBL" id="VTHL01000023">
    <property type="protein sequence ID" value="TYZ06524.1"/>
    <property type="molecule type" value="Genomic_DNA"/>
</dbReference>
<dbReference type="CDD" id="cd08998">
    <property type="entry name" value="GH43_Arb43a-like"/>
    <property type="match status" value="1"/>
</dbReference>
<dbReference type="InterPro" id="IPR026444">
    <property type="entry name" value="Secre_tail"/>
</dbReference>
<dbReference type="Pfam" id="PF04616">
    <property type="entry name" value="Glyco_hydro_43"/>
    <property type="match status" value="1"/>
</dbReference>
<dbReference type="AlphaFoldDB" id="A0A5D6UVV8"/>
<comment type="similarity">
    <text evidence="2 7">Belongs to the glycosyl hydrolase 43 family.</text>
</comment>
<evidence type="ECO:0000256" key="5">
    <source>
        <dbReference type="PIRSR" id="PIRSR606710-1"/>
    </source>
</evidence>
<feature type="site" description="Important for catalytic activity, responsible for pKa modulation of the active site Glu and correct orientation of both the proton donor and substrate" evidence="6">
    <location>
        <position position="160"/>
    </location>
</feature>